<proteinExistence type="inferred from homology"/>
<dbReference type="Gene3D" id="2.40.128.260">
    <property type="entry name" value="Type IV secretion system, VirB10/TraB/TrbI"/>
    <property type="match status" value="2"/>
</dbReference>
<keyword evidence="4 8" id="KW-0812">Transmembrane</keyword>
<evidence type="ECO:0000313" key="9">
    <source>
        <dbReference type="EMBL" id="ABZ01496.1"/>
    </source>
</evidence>
<feature type="compositionally biased region" description="Gly residues" evidence="7">
    <location>
        <begin position="153"/>
        <end position="172"/>
    </location>
</feature>
<dbReference type="InterPro" id="IPR042217">
    <property type="entry name" value="T4SS_VirB10/TrbI"/>
</dbReference>
<dbReference type="Pfam" id="PF03743">
    <property type="entry name" value="TrbI"/>
    <property type="match status" value="1"/>
</dbReference>
<keyword evidence="5 8" id="KW-1133">Transmembrane helix</keyword>
<feature type="region of interest" description="Disordered" evidence="7">
    <location>
        <begin position="121"/>
        <end position="140"/>
    </location>
</feature>
<comment type="subcellular location">
    <subcellularLocation>
        <location evidence="1">Cell membrane</location>
        <topology evidence="1">Single-pass membrane protein</topology>
    </subcellularLocation>
</comment>
<dbReference type="AlphaFoldDB" id="B0ZB75"/>
<sequence>MSNQNNPEQAVDSLPGEERGMPSVNETGPSTAKRGLIVIVILLILCAAGGVGYWKYKKNAAKANDAAAQKNLQLSSAVPARTFQEPPAPKEAPPLPGAAPVVPAPTGAAPIGVAPALPGASGGPVASNGKPVPPLDKSGSSLMAVASKTNAGGSEGAQPGAGSGAGSGGDLGASGSMAEMLTSTRTGTRKAGMLGNRNFILAKGSFIDCALQTRLDSTVPGMTACVITRNIYSDNGKVLLIERGSTVTGEYKANMRQGMARIFVLWSRIKTPNGVVIPLDSPGTDQLGGGGVPGYIDNHFWQRFGGALMLSLVDDVARGLTSSSGSGGNSQFNFNSTGDATQNMAAEALKNTINIPPTLYKNQGEQVGIYVARDLDFSSVYDVAAQ</sequence>
<comment type="similarity">
    <text evidence="2">Belongs to the TrbI/VirB10 family.</text>
</comment>
<evidence type="ECO:0000256" key="4">
    <source>
        <dbReference type="ARBA" id="ARBA00022692"/>
    </source>
</evidence>
<dbReference type="NCBIfam" id="NF038091">
    <property type="entry name" value="T4SS_VirB10"/>
    <property type="match status" value="1"/>
</dbReference>
<dbReference type="GO" id="GO:0005886">
    <property type="term" value="C:plasma membrane"/>
    <property type="evidence" value="ECO:0007669"/>
    <property type="project" value="UniProtKB-SubCell"/>
</dbReference>
<dbReference type="RefSeq" id="WP_012274945.1">
    <property type="nucleotide sequence ID" value="NC_010332.1"/>
</dbReference>
<evidence type="ECO:0000256" key="3">
    <source>
        <dbReference type="ARBA" id="ARBA00022475"/>
    </source>
</evidence>
<protein>
    <submittedName>
        <fullName evidence="9">VirB10</fullName>
    </submittedName>
</protein>
<feature type="transmembrane region" description="Helical" evidence="8">
    <location>
        <begin position="35"/>
        <end position="54"/>
    </location>
</feature>
<feature type="region of interest" description="Disordered" evidence="7">
    <location>
        <begin position="1"/>
        <end position="29"/>
    </location>
</feature>
<dbReference type="CDD" id="cd16429">
    <property type="entry name" value="VirB10"/>
    <property type="match status" value="1"/>
</dbReference>
<dbReference type="InterPro" id="IPR047695">
    <property type="entry name" value="T4SS_VirB10/PtlG"/>
</dbReference>
<dbReference type="InterPro" id="IPR005498">
    <property type="entry name" value="T4SS_VirB10/TraB/TrbI"/>
</dbReference>
<feature type="region of interest" description="Disordered" evidence="7">
    <location>
        <begin position="149"/>
        <end position="175"/>
    </location>
</feature>
<evidence type="ECO:0000256" key="5">
    <source>
        <dbReference type="ARBA" id="ARBA00022989"/>
    </source>
</evidence>
<reference evidence="9" key="1">
    <citation type="journal article" date="2008" name="FEMS Microbiol. Ecol.">
        <title>Comparative genomics of the pIPO2/pSB102 family of environmental plasmids: sequence, evolution, and ecology of pTer331 isolated from Collimonas fungivorans Ter331.</title>
        <authorList>
            <person name="Mela F."/>
            <person name="Fritsche K."/>
            <person name="Boersma H."/>
            <person name="van Elsas J.D."/>
            <person name="Bartels D."/>
            <person name="Meyer F."/>
            <person name="de Boer W."/>
            <person name="van Veen J.A."/>
            <person name="Leveau J.H."/>
        </authorList>
    </citation>
    <scope>NUCLEOTIDE SEQUENCE [LARGE SCALE GENOMIC DNA]</scope>
    <source>
        <strain evidence="9">Ter331</strain>
        <plasmid evidence="9">pTer331</plasmid>
    </source>
</reference>
<keyword evidence="6 8" id="KW-0472">Membrane</keyword>
<dbReference type="EMBL" id="EU315244">
    <property type="protein sequence ID" value="ABZ01496.1"/>
    <property type="molecule type" value="Genomic_DNA"/>
</dbReference>
<organism evidence="9">
    <name type="scientific">Collimonas fungivorans (strain Ter331)</name>
    <dbReference type="NCBI Taxonomy" id="1005048"/>
    <lineage>
        <taxon>Bacteria</taxon>
        <taxon>Pseudomonadati</taxon>
        <taxon>Pseudomonadota</taxon>
        <taxon>Betaproteobacteria</taxon>
        <taxon>Burkholderiales</taxon>
        <taxon>Oxalobacteraceae</taxon>
        <taxon>Collimonas</taxon>
    </lineage>
</organism>
<name>B0ZB75_COLFT</name>
<evidence type="ECO:0000256" key="2">
    <source>
        <dbReference type="ARBA" id="ARBA00010265"/>
    </source>
</evidence>
<evidence type="ECO:0000256" key="7">
    <source>
        <dbReference type="SAM" id="MobiDB-lite"/>
    </source>
</evidence>
<geneLocation type="plasmid" evidence="9">
    <name>pTer331</name>
</geneLocation>
<gene>
    <name evidence="9" type="primary">virB10</name>
</gene>
<keyword evidence="9" id="KW-0614">Plasmid</keyword>
<evidence type="ECO:0000256" key="1">
    <source>
        <dbReference type="ARBA" id="ARBA00004162"/>
    </source>
</evidence>
<accession>B0ZB75</accession>
<keyword evidence="3" id="KW-1003">Cell membrane</keyword>
<evidence type="ECO:0000256" key="6">
    <source>
        <dbReference type="ARBA" id="ARBA00023136"/>
    </source>
</evidence>
<evidence type="ECO:0000256" key="8">
    <source>
        <dbReference type="SAM" id="Phobius"/>
    </source>
</evidence>